<feature type="repeat" description="ANK" evidence="3">
    <location>
        <begin position="295"/>
        <end position="327"/>
    </location>
</feature>
<keyword evidence="4" id="KW-1185">Reference proteome</keyword>
<protein>
    <submittedName>
        <fullName evidence="5">ANK_REP_REGION domain-containing protein</fullName>
    </submittedName>
</protein>
<feature type="repeat" description="ANK" evidence="3">
    <location>
        <begin position="72"/>
        <end position="104"/>
    </location>
</feature>
<dbReference type="SMART" id="SM00248">
    <property type="entry name" value="ANK"/>
    <property type="match status" value="9"/>
</dbReference>
<feature type="repeat" description="ANK" evidence="3">
    <location>
        <begin position="38"/>
        <end position="70"/>
    </location>
</feature>
<dbReference type="Proteomes" id="UP000095280">
    <property type="component" value="Unplaced"/>
</dbReference>
<sequence>MTEPRRSDCAICMAEDVEQIRKCLETGSETPDCDCDGQGEPPLLKASRLGRVSVSQVLLEFGAQIDAPCREDSSTALIAAVAGGHLELAQLLIQRGADLNRQRKDGKFALMLAVEAKSFELMKLLLQTKGVKMGLTDIRGKSLLSYAIDANCLKTAQLLIEHGADVNGPYDRARPLLPVSMYMDGREEIFHALLNAGADVNAMDNNGRTALEVAVIKGNREAVKELLQAGSDANRIDSLMDTTCLIEVAVRGFKDIFHDLLTHGARIDLANATGAPELLKELTLLDKDLERMDYSGDTALSNAVKNGHFHAVKVLVEAGAKIGHVNKDGLSCVQIADRNGHTEIKTYLMEKAAEPLEPKELSEQLSEAMERAGFTSERARLQIGLALVLEEMAREMWLDQRHMCGSYAEGWANNIRQVNGTVGKGSDVDWTLLASDGQKFHFEGMCKCADPAGGYCRLEEGHVVVPDA</sequence>
<evidence type="ECO:0000256" key="2">
    <source>
        <dbReference type="ARBA" id="ARBA00023043"/>
    </source>
</evidence>
<reference evidence="5" key="1">
    <citation type="submission" date="2016-11" db="UniProtKB">
        <authorList>
            <consortium name="WormBaseParasite"/>
        </authorList>
    </citation>
    <scope>IDENTIFICATION</scope>
</reference>
<dbReference type="Gene3D" id="1.25.40.20">
    <property type="entry name" value="Ankyrin repeat-containing domain"/>
    <property type="match status" value="4"/>
</dbReference>
<proteinExistence type="predicted"/>
<dbReference type="Pfam" id="PF13637">
    <property type="entry name" value="Ank_4"/>
    <property type="match status" value="1"/>
</dbReference>
<evidence type="ECO:0000256" key="3">
    <source>
        <dbReference type="PROSITE-ProRule" id="PRU00023"/>
    </source>
</evidence>
<keyword evidence="1" id="KW-0677">Repeat</keyword>
<keyword evidence="2 3" id="KW-0040">ANK repeat</keyword>
<evidence type="ECO:0000313" key="5">
    <source>
        <dbReference type="WBParaSite" id="maker-uti_cns_0003313-snap-gene-0.13-mRNA-1"/>
    </source>
</evidence>
<dbReference type="SUPFAM" id="SSF48403">
    <property type="entry name" value="Ankyrin repeat"/>
    <property type="match status" value="1"/>
</dbReference>
<dbReference type="WBParaSite" id="maker-uti_cns_0003313-snap-gene-0.13-mRNA-1">
    <property type="protein sequence ID" value="maker-uti_cns_0003313-snap-gene-0.13-mRNA-1"/>
    <property type="gene ID" value="maker-uti_cns_0003313-snap-gene-0.13"/>
</dbReference>
<name>A0A1I8GX36_9PLAT</name>
<dbReference type="InterPro" id="IPR002110">
    <property type="entry name" value="Ankyrin_rpt"/>
</dbReference>
<feature type="repeat" description="ANK" evidence="3">
    <location>
        <begin position="206"/>
        <end position="238"/>
    </location>
</feature>
<dbReference type="PANTHER" id="PTHR24198:SF165">
    <property type="entry name" value="ANKYRIN REPEAT-CONTAINING PROTEIN-RELATED"/>
    <property type="match status" value="1"/>
</dbReference>
<accession>A0A1I8GX36</accession>
<dbReference type="PANTHER" id="PTHR24198">
    <property type="entry name" value="ANKYRIN REPEAT AND PROTEIN KINASE DOMAIN-CONTAINING PROTEIN"/>
    <property type="match status" value="1"/>
</dbReference>
<dbReference type="Pfam" id="PF12796">
    <property type="entry name" value="Ank_2"/>
    <property type="match status" value="3"/>
</dbReference>
<dbReference type="InterPro" id="IPR036770">
    <property type="entry name" value="Ankyrin_rpt-contain_sf"/>
</dbReference>
<evidence type="ECO:0000256" key="1">
    <source>
        <dbReference type="ARBA" id="ARBA00022737"/>
    </source>
</evidence>
<feature type="repeat" description="ANK" evidence="3">
    <location>
        <begin position="139"/>
        <end position="171"/>
    </location>
</feature>
<evidence type="ECO:0000313" key="4">
    <source>
        <dbReference type="Proteomes" id="UP000095280"/>
    </source>
</evidence>
<dbReference type="PROSITE" id="PS50088">
    <property type="entry name" value="ANK_REPEAT"/>
    <property type="match status" value="5"/>
</dbReference>
<organism evidence="4 5">
    <name type="scientific">Macrostomum lignano</name>
    <dbReference type="NCBI Taxonomy" id="282301"/>
    <lineage>
        <taxon>Eukaryota</taxon>
        <taxon>Metazoa</taxon>
        <taxon>Spiralia</taxon>
        <taxon>Lophotrochozoa</taxon>
        <taxon>Platyhelminthes</taxon>
        <taxon>Rhabditophora</taxon>
        <taxon>Macrostomorpha</taxon>
        <taxon>Macrostomida</taxon>
        <taxon>Macrostomidae</taxon>
        <taxon>Macrostomum</taxon>
    </lineage>
</organism>
<dbReference type="AlphaFoldDB" id="A0A1I8GX36"/>
<dbReference type="PROSITE" id="PS50297">
    <property type="entry name" value="ANK_REP_REGION"/>
    <property type="match status" value="5"/>
</dbReference>